<dbReference type="Proteomes" id="UP000683925">
    <property type="component" value="Unassembled WGS sequence"/>
</dbReference>
<gene>
    <name evidence="1" type="ORF">POCTA_138.1.T0090374</name>
</gene>
<keyword evidence="2" id="KW-1185">Reference proteome</keyword>
<evidence type="ECO:0000313" key="1">
    <source>
        <dbReference type="EMBL" id="CAD8138427.1"/>
    </source>
</evidence>
<organism evidence="1 2">
    <name type="scientific">Paramecium octaurelia</name>
    <dbReference type="NCBI Taxonomy" id="43137"/>
    <lineage>
        <taxon>Eukaryota</taxon>
        <taxon>Sar</taxon>
        <taxon>Alveolata</taxon>
        <taxon>Ciliophora</taxon>
        <taxon>Intramacronucleata</taxon>
        <taxon>Oligohymenophorea</taxon>
        <taxon>Peniculida</taxon>
        <taxon>Parameciidae</taxon>
        <taxon>Paramecium</taxon>
    </lineage>
</organism>
<reference evidence="1" key="1">
    <citation type="submission" date="2021-01" db="EMBL/GenBank/DDBJ databases">
        <authorList>
            <consortium name="Genoscope - CEA"/>
            <person name="William W."/>
        </authorList>
    </citation>
    <scope>NUCLEOTIDE SEQUENCE</scope>
</reference>
<dbReference type="AlphaFoldDB" id="A0A8S1SGI5"/>
<accession>A0A8S1SGI5</accession>
<evidence type="ECO:0000313" key="2">
    <source>
        <dbReference type="Proteomes" id="UP000683925"/>
    </source>
</evidence>
<sequence>MYLIFSFLNGSQQKESSQLIQYRHPVSDRIQNEFKENPLQIYLTLPNYPNTLNGLQLTCSSSQIYNISFIFQLIQVIMTKLKVAANDLDFIITQYNISHRNTQKNLILRISKVQCQQNKILSRVYLI</sequence>
<protein>
    <submittedName>
        <fullName evidence="1">Uncharacterized protein</fullName>
    </submittedName>
</protein>
<name>A0A8S1SGI5_PAROT</name>
<dbReference type="EMBL" id="CAJJDP010000008">
    <property type="protein sequence ID" value="CAD8138427.1"/>
    <property type="molecule type" value="Genomic_DNA"/>
</dbReference>
<proteinExistence type="predicted"/>
<comment type="caution">
    <text evidence="1">The sequence shown here is derived from an EMBL/GenBank/DDBJ whole genome shotgun (WGS) entry which is preliminary data.</text>
</comment>